<dbReference type="Proteomes" id="UP000236173">
    <property type="component" value="Unassembled WGS sequence"/>
</dbReference>
<evidence type="ECO:0000256" key="2">
    <source>
        <dbReference type="ARBA" id="ARBA00022730"/>
    </source>
</evidence>
<evidence type="ECO:0000256" key="3">
    <source>
        <dbReference type="ARBA" id="ARBA00022884"/>
    </source>
</evidence>
<dbReference type="SUPFAM" id="SSF55174">
    <property type="entry name" value="Alpha-L RNA-binding motif"/>
    <property type="match status" value="1"/>
</dbReference>
<evidence type="ECO:0000313" key="11">
    <source>
        <dbReference type="EMBL" id="GBC99274.1"/>
    </source>
</evidence>
<evidence type="ECO:0000256" key="6">
    <source>
        <dbReference type="ARBA" id="ARBA00035254"/>
    </source>
</evidence>
<dbReference type="GO" id="GO:0019843">
    <property type="term" value="F:rRNA binding"/>
    <property type="evidence" value="ECO:0007669"/>
    <property type="project" value="UniProtKB-UniRule"/>
</dbReference>
<dbReference type="InterPro" id="IPR022801">
    <property type="entry name" value="Ribosomal_uS4"/>
</dbReference>
<dbReference type="SMART" id="SM01390">
    <property type="entry name" value="Ribosomal_S4"/>
    <property type="match status" value="1"/>
</dbReference>
<evidence type="ECO:0000256" key="5">
    <source>
        <dbReference type="ARBA" id="ARBA00023274"/>
    </source>
</evidence>
<dbReference type="HAMAP" id="MF_01306_B">
    <property type="entry name" value="Ribosomal_uS4_B"/>
    <property type="match status" value="1"/>
</dbReference>
<feature type="domain" description="RNA-binding S4" evidence="9">
    <location>
        <begin position="97"/>
        <end position="161"/>
    </location>
</feature>
<dbReference type="GO" id="GO:0006412">
    <property type="term" value="P:translation"/>
    <property type="evidence" value="ECO:0007669"/>
    <property type="project" value="UniProtKB-UniRule"/>
</dbReference>
<dbReference type="InterPro" id="IPR002942">
    <property type="entry name" value="S4_RNA-bd"/>
</dbReference>
<dbReference type="InterPro" id="IPR018079">
    <property type="entry name" value="Ribosomal_uS4_CS"/>
</dbReference>
<dbReference type="GO" id="GO:0015935">
    <property type="term" value="C:small ribosomal subunit"/>
    <property type="evidence" value="ECO:0007669"/>
    <property type="project" value="InterPro"/>
</dbReference>
<accession>A0A2H5XDM6</accession>
<dbReference type="GO" id="GO:0042274">
    <property type="term" value="P:ribosomal small subunit biogenesis"/>
    <property type="evidence" value="ECO:0007669"/>
    <property type="project" value="TreeGrafter"/>
</dbReference>
<dbReference type="Gene3D" id="3.10.290.10">
    <property type="entry name" value="RNA-binding S4 domain"/>
    <property type="match status" value="1"/>
</dbReference>
<evidence type="ECO:0000256" key="8">
    <source>
        <dbReference type="RuleBase" id="RU003699"/>
    </source>
</evidence>
<evidence type="ECO:0000256" key="4">
    <source>
        <dbReference type="ARBA" id="ARBA00022980"/>
    </source>
</evidence>
<dbReference type="CDD" id="cd00165">
    <property type="entry name" value="S4"/>
    <property type="match status" value="1"/>
</dbReference>
<evidence type="ECO:0000256" key="7">
    <source>
        <dbReference type="HAMAP-Rule" id="MF_01306"/>
    </source>
</evidence>
<dbReference type="Pfam" id="PF01479">
    <property type="entry name" value="S4"/>
    <property type="match status" value="1"/>
</dbReference>
<organism evidence="11 12">
    <name type="scientific">Candidatus Fervidibacter japonicus</name>
    <dbReference type="NCBI Taxonomy" id="2035412"/>
    <lineage>
        <taxon>Bacteria</taxon>
        <taxon>Candidatus Fervidibacterota</taxon>
        <taxon>Candidatus Fervidibacter</taxon>
    </lineage>
</organism>
<gene>
    <name evidence="7 11" type="primary">rpsD</name>
    <name evidence="11" type="ORF">HRbin17_01796</name>
</gene>
<dbReference type="PROSITE" id="PS50889">
    <property type="entry name" value="S4"/>
    <property type="match status" value="1"/>
</dbReference>
<dbReference type="AlphaFoldDB" id="A0A2H5XDM6"/>
<dbReference type="InterPro" id="IPR036986">
    <property type="entry name" value="S4_RNA-bd_sf"/>
</dbReference>
<protein>
    <recommendedName>
        <fullName evidence="6 7">Small ribosomal subunit protein uS4</fullName>
    </recommendedName>
</protein>
<comment type="function">
    <text evidence="7">One of the primary rRNA binding proteins, it binds directly to 16S rRNA where it nucleates assembly of the body of the 30S subunit.</text>
</comment>
<dbReference type="Pfam" id="PF00163">
    <property type="entry name" value="Ribosomal_S4"/>
    <property type="match status" value="1"/>
</dbReference>
<dbReference type="EMBL" id="BEHT01000023">
    <property type="protein sequence ID" value="GBC99274.1"/>
    <property type="molecule type" value="Genomic_DNA"/>
</dbReference>
<dbReference type="PANTHER" id="PTHR11831">
    <property type="entry name" value="30S 40S RIBOSOMAL PROTEIN"/>
    <property type="match status" value="1"/>
</dbReference>
<comment type="function">
    <text evidence="7">With S5 and S12 plays an important role in translational accuracy.</text>
</comment>
<keyword evidence="5 7" id="KW-0687">Ribonucleoprotein</keyword>
<keyword evidence="3 7" id="KW-0694">RNA-binding</keyword>
<dbReference type="FunFam" id="1.10.1050.10:FF:000001">
    <property type="entry name" value="30S ribosomal protein S4"/>
    <property type="match status" value="1"/>
</dbReference>
<dbReference type="PROSITE" id="PS00632">
    <property type="entry name" value="RIBOSOMAL_S4"/>
    <property type="match status" value="1"/>
</dbReference>
<dbReference type="SMART" id="SM00363">
    <property type="entry name" value="S4"/>
    <property type="match status" value="1"/>
</dbReference>
<evidence type="ECO:0000259" key="9">
    <source>
        <dbReference type="SMART" id="SM00363"/>
    </source>
</evidence>
<feature type="domain" description="Small ribosomal subunit protein uS4 N-terminal" evidence="10">
    <location>
        <begin position="3"/>
        <end position="96"/>
    </location>
</feature>
<evidence type="ECO:0000256" key="1">
    <source>
        <dbReference type="ARBA" id="ARBA00007465"/>
    </source>
</evidence>
<comment type="subunit">
    <text evidence="7">Part of the 30S ribosomal subunit. Contacts protein S5. The interaction surface between S4 and S5 is involved in control of translational fidelity.</text>
</comment>
<sequence length="207" mass="24125">MGRYIGPVCRLCRREGVKLFLKGEKCLTKCILDRRRQPPGQHGELRRKQTEYGKRLREKQKLRRTYNIREEQFIRYFEMAAKMPGNTGENFLQLLERRLDNVVYRLGFALSRNHARQLVVHGHILVNGQVVDIPSYLVDPGDVIAVAEDMRDNPDVQHALEVRGEWTVPAWLSRDTATLTGRVLNLPTRDQIDVQVNENLVVEFYSR</sequence>
<comment type="similarity">
    <text evidence="1 7 8">Belongs to the universal ribosomal protein uS4 family.</text>
</comment>
<dbReference type="NCBIfam" id="NF003717">
    <property type="entry name" value="PRK05327.1"/>
    <property type="match status" value="1"/>
</dbReference>
<comment type="caution">
    <text evidence="11">The sequence shown here is derived from an EMBL/GenBank/DDBJ whole genome shotgun (WGS) entry which is preliminary data.</text>
</comment>
<dbReference type="InterPro" id="IPR005709">
    <property type="entry name" value="Ribosomal_uS4_bac-type"/>
</dbReference>
<proteinExistence type="inferred from homology"/>
<dbReference type="InterPro" id="IPR001912">
    <property type="entry name" value="Ribosomal_uS4_N"/>
</dbReference>
<keyword evidence="4 7" id="KW-0689">Ribosomal protein</keyword>
<dbReference type="GO" id="GO:0003735">
    <property type="term" value="F:structural constituent of ribosome"/>
    <property type="evidence" value="ECO:0007669"/>
    <property type="project" value="InterPro"/>
</dbReference>
<reference evidence="12" key="1">
    <citation type="submission" date="2017-09" db="EMBL/GenBank/DDBJ databases">
        <title>Metaegenomics of thermophilic ammonia-oxidizing enrichment culture.</title>
        <authorList>
            <person name="Kato S."/>
            <person name="Suzuki K."/>
        </authorList>
    </citation>
    <scope>NUCLEOTIDE SEQUENCE [LARGE SCALE GENOMIC DNA]</scope>
</reference>
<name>A0A2H5XDM6_9BACT</name>
<dbReference type="PANTHER" id="PTHR11831:SF4">
    <property type="entry name" value="SMALL RIBOSOMAL SUBUNIT PROTEIN US4M"/>
    <property type="match status" value="1"/>
</dbReference>
<evidence type="ECO:0000313" key="12">
    <source>
        <dbReference type="Proteomes" id="UP000236173"/>
    </source>
</evidence>
<dbReference type="Gene3D" id="1.10.1050.10">
    <property type="entry name" value="Ribosomal Protein S4 Delta 41, Chain A, domain 1"/>
    <property type="match status" value="1"/>
</dbReference>
<evidence type="ECO:0000259" key="10">
    <source>
        <dbReference type="SMART" id="SM01390"/>
    </source>
</evidence>
<dbReference type="NCBIfam" id="TIGR01017">
    <property type="entry name" value="rpsD_bact"/>
    <property type="match status" value="1"/>
</dbReference>
<keyword evidence="2 7" id="KW-0699">rRNA-binding</keyword>
<dbReference type="FunFam" id="3.10.290.10:FF:000001">
    <property type="entry name" value="30S ribosomal protein S4"/>
    <property type="match status" value="1"/>
</dbReference>